<keyword evidence="9" id="KW-1185">Reference proteome</keyword>
<dbReference type="PANTHER" id="PTHR21490:SF2">
    <property type="entry name" value="ENKURIN DOMAIN-CONTAINING PROTEIN 1"/>
    <property type="match status" value="1"/>
</dbReference>
<evidence type="ECO:0000313" key="9">
    <source>
        <dbReference type="Proteomes" id="UP001244341"/>
    </source>
</evidence>
<evidence type="ECO:0000313" key="8">
    <source>
        <dbReference type="EMBL" id="WIA14494.1"/>
    </source>
</evidence>
<reference evidence="8 9" key="1">
    <citation type="submission" date="2023-05" db="EMBL/GenBank/DDBJ databases">
        <title>A 100% complete, gapless, phased diploid assembly of the Scenedesmus obliquus UTEX 3031 genome.</title>
        <authorList>
            <person name="Biondi T.C."/>
            <person name="Hanschen E.R."/>
            <person name="Kwon T."/>
            <person name="Eng W."/>
            <person name="Kruse C.P.S."/>
            <person name="Koehler S.I."/>
            <person name="Kunde Y."/>
            <person name="Gleasner C.D."/>
            <person name="You Mak K.T."/>
            <person name="Polle J."/>
            <person name="Hovde B.T."/>
            <person name="Starkenburg S.R."/>
        </authorList>
    </citation>
    <scope>NUCLEOTIDE SEQUENCE [LARGE SCALE GENOMIC DNA]</scope>
    <source>
        <strain evidence="8 9">DOE0152z</strain>
    </source>
</reference>
<keyword evidence="3" id="KW-0963">Cytoplasm</keyword>
<name>A0ABY8U064_TETOB</name>
<evidence type="ECO:0000256" key="3">
    <source>
        <dbReference type="ARBA" id="ARBA00022490"/>
    </source>
</evidence>
<evidence type="ECO:0000256" key="6">
    <source>
        <dbReference type="SAM" id="MobiDB-lite"/>
    </source>
</evidence>
<keyword evidence="5" id="KW-0966">Cell projection</keyword>
<dbReference type="PANTHER" id="PTHR21490">
    <property type="entry name" value="ENKURIN-RELATED"/>
    <property type="match status" value="1"/>
</dbReference>
<dbReference type="InterPro" id="IPR027012">
    <property type="entry name" value="Enkurin_dom"/>
</dbReference>
<dbReference type="EMBL" id="CP126212">
    <property type="protein sequence ID" value="WIA14494.1"/>
    <property type="molecule type" value="Genomic_DNA"/>
</dbReference>
<dbReference type="Pfam" id="PF13864">
    <property type="entry name" value="Enkurin"/>
    <property type="match status" value="1"/>
</dbReference>
<gene>
    <name evidence="8" type="ORF">OEZ85_003016</name>
</gene>
<feature type="compositionally biased region" description="Basic and acidic residues" evidence="6">
    <location>
        <begin position="1"/>
        <end position="11"/>
    </location>
</feature>
<feature type="domain" description="Enkurin" evidence="7">
    <location>
        <begin position="216"/>
        <end position="308"/>
    </location>
</feature>
<protein>
    <recommendedName>
        <fullName evidence="7">Enkurin domain-containing protein</fullName>
    </recommendedName>
</protein>
<keyword evidence="4" id="KW-0206">Cytoskeleton</keyword>
<dbReference type="Proteomes" id="UP001244341">
    <property type="component" value="Chromosome 5b"/>
</dbReference>
<evidence type="ECO:0000259" key="7">
    <source>
        <dbReference type="PROSITE" id="PS51665"/>
    </source>
</evidence>
<sequence length="313" mass="33388">MARRQREKEESVYDWGRLGSAPAAGAAAPKVQTYNVPAPAAAPKVKMHVDSSQVESILNPVRGIRDAQARAGITPTDHSRHNILAIKEQSRLNALQKQQQEEQAQQHLRPQMRRTTSGSAGGAGPGGINRSLSGGGRAAAAGAGRPFIVRSVSGNAAAGGRSASGGGSSDGRDFVQENKAAAAAATRPVKAESRQDSGAAYLQKSEYGQVPGYLLQRKVEMAQQEAAMQAAKQAAQIPAGLRQMPEAERLATLQLLDANKAEVEARLSALPIIIETPSAIRHKDELERRLREIEDARRIFSRPNVLVHAGQQQ</sequence>
<feature type="region of interest" description="Disordered" evidence="6">
    <location>
        <begin position="1"/>
        <end position="28"/>
    </location>
</feature>
<feature type="region of interest" description="Disordered" evidence="6">
    <location>
        <begin position="87"/>
        <end position="140"/>
    </location>
</feature>
<evidence type="ECO:0000256" key="5">
    <source>
        <dbReference type="ARBA" id="ARBA00023273"/>
    </source>
</evidence>
<dbReference type="InterPro" id="IPR052102">
    <property type="entry name" value="Enkurin_domain-protein"/>
</dbReference>
<feature type="compositionally biased region" description="Gly residues" evidence="6">
    <location>
        <begin position="119"/>
        <end position="137"/>
    </location>
</feature>
<evidence type="ECO:0000256" key="4">
    <source>
        <dbReference type="ARBA" id="ARBA00023212"/>
    </source>
</evidence>
<organism evidence="8 9">
    <name type="scientific">Tetradesmus obliquus</name>
    <name type="common">Green alga</name>
    <name type="synonym">Acutodesmus obliquus</name>
    <dbReference type="NCBI Taxonomy" id="3088"/>
    <lineage>
        <taxon>Eukaryota</taxon>
        <taxon>Viridiplantae</taxon>
        <taxon>Chlorophyta</taxon>
        <taxon>core chlorophytes</taxon>
        <taxon>Chlorophyceae</taxon>
        <taxon>CS clade</taxon>
        <taxon>Sphaeropleales</taxon>
        <taxon>Scenedesmaceae</taxon>
        <taxon>Tetradesmus</taxon>
    </lineage>
</organism>
<feature type="compositionally biased region" description="Low complexity" evidence="6">
    <location>
        <begin position="96"/>
        <end position="106"/>
    </location>
</feature>
<comment type="subcellular location">
    <subcellularLocation>
        <location evidence="1">Cell projection</location>
        <location evidence="1">Cilium</location>
    </subcellularLocation>
    <subcellularLocation>
        <location evidence="2">Cytoplasm</location>
        <location evidence="2">Cytoskeleton</location>
    </subcellularLocation>
</comment>
<evidence type="ECO:0000256" key="2">
    <source>
        <dbReference type="ARBA" id="ARBA00004245"/>
    </source>
</evidence>
<accession>A0ABY8U064</accession>
<proteinExistence type="predicted"/>
<dbReference type="PROSITE" id="PS51665">
    <property type="entry name" value="ENKURIN"/>
    <property type="match status" value="1"/>
</dbReference>
<evidence type="ECO:0000256" key="1">
    <source>
        <dbReference type="ARBA" id="ARBA00004138"/>
    </source>
</evidence>